<feature type="domain" description="DEK-C" evidence="8">
    <location>
        <begin position="800"/>
        <end position="855"/>
    </location>
</feature>
<feature type="compositionally biased region" description="Polar residues" evidence="7">
    <location>
        <begin position="8"/>
        <end position="22"/>
    </location>
</feature>
<dbReference type="Proteomes" id="UP000242715">
    <property type="component" value="Unassembled WGS sequence"/>
</dbReference>
<feature type="compositionally biased region" description="Basic and acidic residues" evidence="7">
    <location>
        <begin position="87"/>
        <end position="104"/>
    </location>
</feature>
<dbReference type="SUPFAM" id="SSF109715">
    <property type="entry name" value="DEK C-terminal domain"/>
    <property type="match status" value="1"/>
</dbReference>
<evidence type="ECO:0000256" key="3">
    <source>
        <dbReference type="ARBA" id="ARBA00023015"/>
    </source>
</evidence>
<feature type="compositionally biased region" description="Low complexity" evidence="7">
    <location>
        <begin position="771"/>
        <end position="780"/>
    </location>
</feature>
<dbReference type="GO" id="GO:0006325">
    <property type="term" value="P:chromatin organization"/>
    <property type="evidence" value="ECO:0007669"/>
    <property type="project" value="UniProtKB-KW"/>
</dbReference>
<proteinExistence type="predicted"/>
<feature type="compositionally biased region" description="Basic and acidic residues" evidence="7">
    <location>
        <begin position="562"/>
        <end position="573"/>
    </location>
</feature>
<feature type="compositionally biased region" description="Basic and acidic residues" evidence="7">
    <location>
        <begin position="581"/>
        <end position="593"/>
    </location>
</feature>
<dbReference type="PROSITE" id="PS51998">
    <property type="entry name" value="DEK_C"/>
    <property type="match status" value="1"/>
</dbReference>
<dbReference type="Pfam" id="PF08766">
    <property type="entry name" value="DEK_C"/>
    <property type="match status" value="1"/>
</dbReference>
<keyword evidence="6" id="KW-0539">Nucleus</keyword>
<protein>
    <recommendedName>
        <fullName evidence="8">DEK-C domain-containing protein</fullName>
    </recommendedName>
</protein>
<feature type="region of interest" description="Disordered" evidence="7">
    <location>
        <begin position="176"/>
        <end position="389"/>
    </location>
</feature>
<evidence type="ECO:0000256" key="1">
    <source>
        <dbReference type="ARBA" id="ARBA00004604"/>
    </source>
</evidence>
<evidence type="ECO:0000256" key="4">
    <source>
        <dbReference type="ARBA" id="ARBA00023125"/>
    </source>
</evidence>
<feature type="compositionally biased region" description="Polar residues" evidence="7">
    <location>
        <begin position="543"/>
        <end position="556"/>
    </location>
</feature>
<dbReference type="EMBL" id="DF973371">
    <property type="protein sequence ID" value="GAU28316.1"/>
    <property type="molecule type" value="Genomic_DNA"/>
</dbReference>
<keyword evidence="10" id="KW-1185">Reference proteome</keyword>
<feature type="compositionally biased region" description="Basic and acidic residues" evidence="7">
    <location>
        <begin position="278"/>
        <end position="321"/>
    </location>
</feature>
<feature type="compositionally biased region" description="Basic and acidic residues" evidence="7">
    <location>
        <begin position="125"/>
        <end position="162"/>
    </location>
</feature>
<feature type="compositionally biased region" description="Basic and acidic residues" evidence="7">
    <location>
        <begin position="366"/>
        <end position="376"/>
    </location>
</feature>
<feature type="compositionally biased region" description="Basic and acidic residues" evidence="7">
    <location>
        <begin position="634"/>
        <end position="646"/>
    </location>
</feature>
<evidence type="ECO:0000259" key="8">
    <source>
        <dbReference type="PROSITE" id="PS51998"/>
    </source>
</evidence>
<feature type="compositionally biased region" description="Acidic residues" evidence="7">
    <location>
        <begin position="189"/>
        <end position="204"/>
    </location>
</feature>
<evidence type="ECO:0000256" key="7">
    <source>
        <dbReference type="SAM" id="MobiDB-lite"/>
    </source>
</evidence>
<name>A0A2Z6M7R0_TRISU</name>
<feature type="compositionally biased region" description="Basic and acidic residues" evidence="7">
    <location>
        <begin position="615"/>
        <end position="624"/>
    </location>
</feature>
<dbReference type="GO" id="GO:0042393">
    <property type="term" value="F:histone binding"/>
    <property type="evidence" value="ECO:0007669"/>
    <property type="project" value="TreeGrafter"/>
</dbReference>
<keyword evidence="2" id="KW-0156">Chromatin regulator</keyword>
<feature type="compositionally biased region" description="Basic residues" evidence="7">
    <location>
        <begin position="758"/>
        <end position="770"/>
    </location>
</feature>
<dbReference type="PANTHER" id="PTHR13468">
    <property type="entry name" value="DEK PROTEIN"/>
    <property type="match status" value="1"/>
</dbReference>
<sequence>MGEEESVNAVSKTDSNGNSTLETALDDTSEKKDCELMGGKILENNAVKDLKEDGIKEMEVDKKTDGEEDLEMKEDKKADGEEVLEMQEDKKADDSEVIKDNKKVGEDGKKVYVRGKLKEARKKVGTKEAKDDKKDDFVNAMEENKKDDNEFEKVNEKSNEEVKVEDIKVVKRLKKCARGKTVGEKSQEAGEDDKVDDKSNEEDKDDVKIVKLLKKRGRGKVDVEKMENEIMEQKETKGISEGKNESSEKDEKQEREEECKDKVDNKSNEADAAEDIEVEKGLKNRGRGKVDVEKTKTKVKEQKETKGIPEGKNESSDNDERQEGEEDGKDKVDNKSNEEDGAEDVEVEKGLKKSGRGNINAGQAKNEIKELKETEPRTPTTTNRPVRERKSVKRLIESAETDTSKEFHIEKGRGTPLKDIPNVAFKLSRRTVDDNLKLLHTILFSRRGKDSSSFDCVKKAAEIKNNISSFSGFAWDENEEKQMIKIKEKFDKCNKENLMEFCDVLDMPVTNPNTRKEDIIAKLIDYLVAPKEKSIKGKKRTAKQGSSRSETATPRSSKSRKKNEDSSVAEKKMITTYTESESVKEDKVEEKNKNNVPDDSEDKKLIQEKKRKRIAKQDSSETRTTRSRRSVKSRQNEDSEVAEVKRRSTYAENEAEEGQKDEKNEAENGKGVADKSKDEMPEKSESEDKNDCTESEDAKKVSKTTRTSLRQKESAAKSKAKKITVETKPRTARKRTSNKPLSTHSESDHDDSEGRLKVFARKKKNVKQGKQKNSSLTESSSKSKTEKVTEREDKSKEKSNPSEDQLRKGIRDLFKVVDFNTATFKDTVELLGKRFNVDLTPRKASIKTIIQEELTKLVAEDLEKEERGEEVEDRLEKP</sequence>
<evidence type="ECO:0000256" key="6">
    <source>
        <dbReference type="ARBA" id="ARBA00023242"/>
    </source>
</evidence>
<feature type="compositionally biased region" description="Basic and acidic residues" evidence="7">
    <location>
        <begin position="657"/>
        <end position="700"/>
    </location>
</feature>
<organism evidence="9 10">
    <name type="scientific">Trifolium subterraneum</name>
    <name type="common">Subterranean clover</name>
    <dbReference type="NCBI Taxonomy" id="3900"/>
    <lineage>
        <taxon>Eukaryota</taxon>
        <taxon>Viridiplantae</taxon>
        <taxon>Streptophyta</taxon>
        <taxon>Embryophyta</taxon>
        <taxon>Tracheophyta</taxon>
        <taxon>Spermatophyta</taxon>
        <taxon>Magnoliopsida</taxon>
        <taxon>eudicotyledons</taxon>
        <taxon>Gunneridae</taxon>
        <taxon>Pentapetalae</taxon>
        <taxon>rosids</taxon>
        <taxon>fabids</taxon>
        <taxon>Fabales</taxon>
        <taxon>Fabaceae</taxon>
        <taxon>Papilionoideae</taxon>
        <taxon>50 kb inversion clade</taxon>
        <taxon>NPAAA clade</taxon>
        <taxon>Hologalegina</taxon>
        <taxon>IRL clade</taxon>
        <taxon>Trifolieae</taxon>
        <taxon>Trifolium</taxon>
    </lineage>
</organism>
<dbReference type="GO" id="GO:0005730">
    <property type="term" value="C:nucleolus"/>
    <property type="evidence" value="ECO:0007669"/>
    <property type="project" value="UniProtKB-SubCell"/>
</dbReference>
<dbReference type="InterPro" id="IPR044198">
    <property type="entry name" value="DEK"/>
</dbReference>
<evidence type="ECO:0000256" key="5">
    <source>
        <dbReference type="ARBA" id="ARBA00023163"/>
    </source>
</evidence>
<dbReference type="OrthoDB" id="370884at2759"/>
<feature type="region of interest" description="Disordered" evidence="7">
    <location>
        <begin position="534"/>
        <end position="807"/>
    </location>
</feature>
<gene>
    <name evidence="9" type="ORF">TSUD_256440</name>
</gene>
<dbReference type="FunFam" id="1.10.10.60:FF:000220">
    <property type="entry name" value="DEK domain-containing chromatin associated protein"/>
    <property type="match status" value="1"/>
</dbReference>
<feature type="compositionally biased region" description="Basic and acidic residues" evidence="7">
    <location>
        <begin position="219"/>
        <end position="269"/>
    </location>
</feature>
<feature type="region of interest" description="Disordered" evidence="7">
    <location>
        <begin position="122"/>
        <end position="162"/>
    </location>
</feature>
<dbReference type="Gene3D" id="1.10.10.60">
    <property type="entry name" value="Homeodomain-like"/>
    <property type="match status" value="1"/>
</dbReference>
<evidence type="ECO:0000313" key="10">
    <source>
        <dbReference type="Proteomes" id="UP000242715"/>
    </source>
</evidence>
<evidence type="ECO:0000313" key="9">
    <source>
        <dbReference type="EMBL" id="GAU28316.1"/>
    </source>
</evidence>
<keyword evidence="3" id="KW-0805">Transcription regulation</keyword>
<keyword evidence="5" id="KW-0804">Transcription</keyword>
<dbReference type="GO" id="GO:0003677">
    <property type="term" value="F:DNA binding"/>
    <property type="evidence" value="ECO:0007669"/>
    <property type="project" value="UniProtKB-KW"/>
</dbReference>
<feature type="region of interest" description="Disordered" evidence="7">
    <location>
        <begin position="1"/>
        <end position="31"/>
    </location>
</feature>
<dbReference type="GO" id="GO:2000779">
    <property type="term" value="P:regulation of double-strand break repair"/>
    <property type="evidence" value="ECO:0007669"/>
    <property type="project" value="TreeGrafter"/>
</dbReference>
<evidence type="ECO:0000256" key="2">
    <source>
        <dbReference type="ARBA" id="ARBA00022853"/>
    </source>
</evidence>
<reference evidence="10" key="1">
    <citation type="journal article" date="2017" name="Front. Plant Sci.">
        <title>Climate Clever Clovers: New Paradigm to Reduce the Environmental Footprint of Ruminants by Breeding Low Methanogenic Forages Utilizing Haplotype Variation.</title>
        <authorList>
            <person name="Kaur P."/>
            <person name="Appels R."/>
            <person name="Bayer P.E."/>
            <person name="Keeble-Gagnere G."/>
            <person name="Wang J."/>
            <person name="Hirakawa H."/>
            <person name="Shirasawa K."/>
            <person name="Vercoe P."/>
            <person name="Stefanova K."/>
            <person name="Durmic Z."/>
            <person name="Nichols P."/>
            <person name="Revell C."/>
            <person name="Isobe S.N."/>
            <person name="Edwards D."/>
            <person name="Erskine W."/>
        </authorList>
    </citation>
    <scope>NUCLEOTIDE SEQUENCE [LARGE SCALE GENOMIC DNA]</scope>
    <source>
        <strain evidence="10">cv. Daliak</strain>
    </source>
</reference>
<feature type="compositionally biased region" description="Basic and acidic residues" evidence="7">
    <location>
        <begin position="328"/>
        <end position="338"/>
    </location>
</feature>
<dbReference type="PANTHER" id="PTHR13468:SF22">
    <property type="entry name" value="DEK DOMAIN-CONTAINING CHROMATIN-ASSOCIATED PROTEIN 3"/>
    <property type="match status" value="1"/>
</dbReference>
<feature type="compositionally biased region" description="Basic and acidic residues" evidence="7">
    <location>
        <begin position="781"/>
        <end position="807"/>
    </location>
</feature>
<accession>A0A2Z6M7R0</accession>
<feature type="region of interest" description="Disordered" evidence="7">
    <location>
        <begin position="58"/>
        <end position="104"/>
    </location>
</feature>
<dbReference type="InterPro" id="IPR014876">
    <property type="entry name" value="DEK_C"/>
</dbReference>
<keyword evidence="4" id="KW-0238">DNA-binding</keyword>
<dbReference type="AlphaFoldDB" id="A0A2Z6M7R0"/>
<comment type="subcellular location">
    <subcellularLocation>
        <location evidence="1">Nucleus</location>
        <location evidence="1">Nucleolus</location>
    </subcellularLocation>
</comment>